<dbReference type="RefSeq" id="YP_009547686.1">
    <property type="nucleotide sequence ID" value="NC_040176.1"/>
</dbReference>
<proteinExistence type="inferred from homology"/>
<evidence type="ECO:0000256" key="3">
    <source>
        <dbReference type="ARBA" id="ARBA00022884"/>
    </source>
</evidence>
<gene>
    <name evidence="6 8" type="primary">rpl23</name>
</gene>
<dbReference type="Pfam" id="PF00276">
    <property type="entry name" value="Ribosomal_L23"/>
    <property type="match status" value="1"/>
</dbReference>
<name>A0A3G5CTT4_9MONI</name>
<keyword evidence="3 6" id="KW-0694">RNA-binding</keyword>
<keyword evidence="4 6" id="KW-0689">Ribosomal protein</keyword>
<comment type="subcellular location">
    <subcellularLocation>
        <location evidence="6">Plastid</location>
        <location evidence="6">Chloroplast</location>
    </subcellularLocation>
</comment>
<dbReference type="HAMAP" id="MF_01369_B">
    <property type="entry name" value="Ribosomal_uL23_B"/>
    <property type="match status" value="1"/>
</dbReference>
<dbReference type="GO" id="GO:0009507">
    <property type="term" value="C:chloroplast"/>
    <property type="evidence" value="ECO:0007669"/>
    <property type="project" value="UniProtKB-SubCell"/>
</dbReference>
<dbReference type="GO" id="GO:0006412">
    <property type="term" value="P:translation"/>
    <property type="evidence" value="ECO:0007669"/>
    <property type="project" value="UniProtKB-UniRule"/>
</dbReference>
<dbReference type="Gene3D" id="3.30.70.330">
    <property type="match status" value="1"/>
</dbReference>
<dbReference type="GO" id="GO:1990904">
    <property type="term" value="C:ribonucleoprotein complex"/>
    <property type="evidence" value="ECO:0007669"/>
    <property type="project" value="UniProtKB-KW"/>
</dbReference>
<dbReference type="PANTHER" id="PTHR11620">
    <property type="entry name" value="60S RIBOSOMAL PROTEIN L23A"/>
    <property type="match status" value="1"/>
</dbReference>
<dbReference type="GO" id="GO:0005840">
    <property type="term" value="C:ribosome"/>
    <property type="evidence" value="ECO:0007669"/>
    <property type="project" value="UniProtKB-KW"/>
</dbReference>
<protein>
    <recommendedName>
        <fullName evidence="6">Large ribosomal subunit protein uL23c</fullName>
    </recommendedName>
</protein>
<dbReference type="InterPro" id="IPR012678">
    <property type="entry name" value="Ribosomal_uL23/eL15/eS24_sf"/>
</dbReference>
<evidence type="ECO:0000256" key="4">
    <source>
        <dbReference type="ARBA" id="ARBA00022980"/>
    </source>
</evidence>
<reference evidence="8" key="1">
    <citation type="journal article" date="2018" name="Genome Biol. Evol.">
        <title>Mobile Elements Shape Plastome Evolution in Ferns.</title>
        <authorList>
            <person name="Robison T.A."/>
            <person name="Grusz A.L."/>
            <person name="Wolf P.G."/>
            <person name="Mower J.P."/>
            <person name="Fauskee B.D."/>
            <person name="Sosa K."/>
            <person name="Schuettpelz E.L."/>
        </authorList>
    </citation>
    <scope>NUCLEOTIDE SEQUENCE</scope>
</reference>
<evidence type="ECO:0000256" key="6">
    <source>
        <dbReference type="HAMAP-Rule" id="MF_01369"/>
    </source>
</evidence>
<dbReference type="GeneID" id="38664800"/>
<keyword evidence="2 6" id="KW-0699">rRNA-binding</keyword>
<geneLocation type="chloroplast" evidence="8"/>
<accession>A0A3G5CTT4</accession>
<keyword evidence="8" id="KW-0934">Plastid</keyword>
<organism evidence="8">
    <name type="scientific">Antrophyum semicostatum</name>
    <dbReference type="NCBI Taxonomy" id="1604141"/>
    <lineage>
        <taxon>Eukaryota</taxon>
        <taxon>Viridiplantae</taxon>
        <taxon>Streptophyta</taxon>
        <taxon>Embryophyta</taxon>
        <taxon>Tracheophyta</taxon>
        <taxon>Polypodiopsida</taxon>
        <taxon>Polypodiidae</taxon>
        <taxon>Polypodiales</taxon>
        <taxon>Pteridineae</taxon>
        <taxon>Pteridaceae</taxon>
        <taxon>Vittarioideae</taxon>
        <taxon>Antrophyum</taxon>
    </lineage>
</organism>
<comment type="subunit">
    <text evidence="6">Part of the 50S ribosomal subunit.</text>
</comment>
<dbReference type="InterPro" id="IPR013025">
    <property type="entry name" value="Ribosomal_uL23-like"/>
</dbReference>
<evidence type="ECO:0000256" key="7">
    <source>
        <dbReference type="RuleBase" id="RU003934"/>
    </source>
</evidence>
<keyword evidence="8" id="KW-0150">Chloroplast</keyword>
<dbReference type="SUPFAM" id="SSF54189">
    <property type="entry name" value="Ribosomal proteins S24e, L23 and L15e"/>
    <property type="match status" value="1"/>
</dbReference>
<dbReference type="InterPro" id="IPR012677">
    <property type="entry name" value="Nucleotide-bd_a/b_plait_sf"/>
</dbReference>
<evidence type="ECO:0000256" key="5">
    <source>
        <dbReference type="ARBA" id="ARBA00023274"/>
    </source>
</evidence>
<dbReference type="GO" id="GO:0003735">
    <property type="term" value="F:structural constituent of ribosome"/>
    <property type="evidence" value="ECO:0007669"/>
    <property type="project" value="InterPro"/>
</dbReference>
<evidence type="ECO:0000256" key="1">
    <source>
        <dbReference type="ARBA" id="ARBA00006700"/>
    </source>
</evidence>
<dbReference type="GO" id="GO:0019843">
    <property type="term" value="F:rRNA binding"/>
    <property type="evidence" value="ECO:0007669"/>
    <property type="project" value="UniProtKB-UniRule"/>
</dbReference>
<dbReference type="PROSITE" id="PS00050">
    <property type="entry name" value="RIBOSOMAL_L23"/>
    <property type="match status" value="1"/>
</dbReference>
<dbReference type="AlphaFoldDB" id="A0A3G5CTT4"/>
<sequence>MDKLENQLISEKSIRLLQQNQYTFTVDSKSTKTEMRNRIEQLFEVKVEGTNSSSIRTKSAKKGNKSTPNFANCKKMIVRLKENYYIPSFLKEL</sequence>
<comment type="function">
    <text evidence="6">Binds to 23S rRNA.</text>
</comment>
<evidence type="ECO:0000256" key="2">
    <source>
        <dbReference type="ARBA" id="ARBA00022730"/>
    </source>
</evidence>
<keyword evidence="5 6" id="KW-0687">Ribonucleoprotein</keyword>
<comment type="similarity">
    <text evidence="1 6 7">Belongs to the universal ribosomal protein uL23 family.</text>
</comment>
<dbReference type="InterPro" id="IPR001014">
    <property type="entry name" value="Ribosomal_uL23_CS"/>
</dbReference>
<evidence type="ECO:0000313" key="8">
    <source>
        <dbReference type="EMBL" id="AYW16289.1"/>
    </source>
</evidence>
<dbReference type="EMBL" id="MH173087">
    <property type="protein sequence ID" value="AYW16289.1"/>
    <property type="molecule type" value="Genomic_DNA"/>
</dbReference>